<dbReference type="AlphaFoldDB" id="A0AAV4PL84"/>
<dbReference type="Proteomes" id="UP001054945">
    <property type="component" value="Unassembled WGS sequence"/>
</dbReference>
<name>A0AAV4PL84_CAEEX</name>
<comment type="caution">
    <text evidence="1">The sequence shown here is derived from an EMBL/GenBank/DDBJ whole genome shotgun (WGS) entry which is preliminary data.</text>
</comment>
<keyword evidence="2" id="KW-1185">Reference proteome</keyword>
<evidence type="ECO:0000313" key="2">
    <source>
        <dbReference type="Proteomes" id="UP001054945"/>
    </source>
</evidence>
<accession>A0AAV4PL84</accession>
<dbReference type="EMBL" id="BPLR01004709">
    <property type="protein sequence ID" value="GIX96906.1"/>
    <property type="molecule type" value="Genomic_DNA"/>
</dbReference>
<organism evidence="1 2">
    <name type="scientific">Caerostris extrusa</name>
    <name type="common">Bark spider</name>
    <name type="synonym">Caerostris bankana</name>
    <dbReference type="NCBI Taxonomy" id="172846"/>
    <lineage>
        <taxon>Eukaryota</taxon>
        <taxon>Metazoa</taxon>
        <taxon>Ecdysozoa</taxon>
        <taxon>Arthropoda</taxon>
        <taxon>Chelicerata</taxon>
        <taxon>Arachnida</taxon>
        <taxon>Araneae</taxon>
        <taxon>Araneomorphae</taxon>
        <taxon>Entelegynae</taxon>
        <taxon>Araneoidea</taxon>
        <taxon>Araneidae</taxon>
        <taxon>Caerostris</taxon>
    </lineage>
</organism>
<proteinExistence type="predicted"/>
<protein>
    <submittedName>
        <fullName evidence="1">Uncharacterized protein</fullName>
    </submittedName>
</protein>
<reference evidence="1 2" key="1">
    <citation type="submission" date="2021-06" db="EMBL/GenBank/DDBJ databases">
        <title>Caerostris extrusa draft genome.</title>
        <authorList>
            <person name="Kono N."/>
            <person name="Arakawa K."/>
        </authorList>
    </citation>
    <scope>NUCLEOTIDE SEQUENCE [LARGE SCALE GENOMIC DNA]</scope>
</reference>
<gene>
    <name evidence="1" type="ORF">CEXT_484011</name>
</gene>
<sequence>MFKFCWIGSDSKHMSSAHTQVSLCTLETNALDEIYIKSTLDKKQLAIATRSDVPNASREDYRSDLNHNGMETQFYRDCGRELDEQRKTPCLLLSCFFF</sequence>
<evidence type="ECO:0000313" key="1">
    <source>
        <dbReference type="EMBL" id="GIX96906.1"/>
    </source>
</evidence>